<evidence type="ECO:0000313" key="2">
    <source>
        <dbReference type="Proteomes" id="UP000237105"/>
    </source>
</evidence>
<protein>
    <submittedName>
        <fullName evidence="1">Uncharacterized protein</fullName>
    </submittedName>
</protein>
<accession>A0A2P5BGW7</accession>
<keyword evidence="2" id="KW-1185">Reference proteome</keyword>
<evidence type="ECO:0000313" key="1">
    <source>
        <dbReference type="EMBL" id="PON48016.1"/>
    </source>
</evidence>
<comment type="caution">
    <text evidence="1">The sequence shown here is derived from an EMBL/GenBank/DDBJ whole genome shotgun (WGS) entry which is preliminary data.</text>
</comment>
<sequence>MPTREAAALPISNTDAPAHVHCQPPTKLRRPLLPDFATDCQKTKFLKIPTIVQFFAHRSSFGPPFDSSLVPLDSSCHRDLFEVIV</sequence>
<gene>
    <name evidence="1" type="ORF">PanWU01x14_240090</name>
</gene>
<reference evidence="2" key="1">
    <citation type="submission" date="2016-06" db="EMBL/GenBank/DDBJ databases">
        <title>Parallel loss of symbiosis genes in relatives of nitrogen-fixing non-legume Parasponia.</title>
        <authorList>
            <person name="Van Velzen R."/>
            <person name="Holmer R."/>
            <person name="Bu F."/>
            <person name="Rutten L."/>
            <person name="Van Zeijl A."/>
            <person name="Liu W."/>
            <person name="Santuari L."/>
            <person name="Cao Q."/>
            <person name="Sharma T."/>
            <person name="Shen D."/>
            <person name="Roswanjaya Y."/>
            <person name="Wardhani T."/>
            <person name="Kalhor M.S."/>
            <person name="Jansen J."/>
            <person name="Van den Hoogen J."/>
            <person name="Gungor B."/>
            <person name="Hartog M."/>
            <person name="Hontelez J."/>
            <person name="Verver J."/>
            <person name="Yang W.-C."/>
            <person name="Schijlen E."/>
            <person name="Repin R."/>
            <person name="Schilthuizen M."/>
            <person name="Schranz E."/>
            <person name="Heidstra R."/>
            <person name="Miyata K."/>
            <person name="Fedorova E."/>
            <person name="Kohlen W."/>
            <person name="Bisseling T."/>
            <person name="Smit S."/>
            <person name="Geurts R."/>
        </authorList>
    </citation>
    <scope>NUCLEOTIDE SEQUENCE [LARGE SCALE GENOMIC DNA]</scope>
    <source>
        <strain evidence="2">cv. WU1-14</strain>
    </source>
</reference>
<proteinExistence type="predicted"/>
<dbReference type="EMBL" id="JXTB01000283">
    <property type="protein sequence ID" value="PON48016.1"/>
    <property type="molecule type" value="Genomic_DNA"/>
</dbReference>
<dbReference type="AlphaFoldDB" id="A0A2P5BGW7"/>
<name>A0A2P5BGW7_PARAD</name>
<dbReference type="Proteomes" id="UP000237105">
    <property type="component" value="Unassembled WGS sequence"/>
</dbReference>
<organism evidence="1 2">
    <name type="scientific">Parasponia andersonii</name>
    <name type="common">Sponia andersonii</name>
    <dbReference type="NCBI Taxonomy" id="3476"/>
    <lineage>
        <taxon>Eukaryota</taxon>
        <taxon>Viridiplantae</taxon>
        <taxon>Streptophyta</taxon>
        <taxon>Embryophyta</taxon>
        <taxon>Tracheophyta</taxon>
        <taxon>Spermatophyta</taxon>
        <taxon>Magnoliopsida</taxon>
        <taxon>eudicotyledons</taxon>
        <taxon>Gunneridae</taxon>
        <taxon>Pentapetalae</taxon>
        <taxon>rosids</taxon>
        <taxon>fabids</taxon>
        <taxon>Rosales</taxon>
        <taxon>Cannabaceae</taxon>
        <taxon>Parasponia</taxon>
    </lineage>
</organism>